<evidence type="ECO:0000256" key="2">
    <source>
        <dbReference type="SAM" id="Phobius"/>
    </source>
</evidence>
<comment type="caution">
    <text evidence="3">The sequence shown here is derived from an EMBL/GenBank/DDBJ whole genome shotgun (WGS) entry which is preliminary data.</text>
</comment>
<name>A0A0P9HDY3_9CHLR</name>
<protein>
    <submittedName>
        <fullName evidence="3">Uncharacterized protein</fullName>
    </submittedName>
</protein>
<dbReference type="EMBL" id="LJCR01000400">
    <property type="protein sequence ID" value="KPV52886.1"/>
    <property type="molecule type" value="Genomic_DNA"/>
</dbReference>
<feature type="region of interest" description="Disordered" evidence="1">
    <location>
        <begin position="1"/>
        <end position="21"/>
    </location>
</feature>
<proteinExistence type="predicted"/>
<gene>
    <name evidence="3" type="ORF">SE17_12810</name>
</gene>
<sequence length="79" mass="8721">MHTPPPGGAMQHAPAHNPPKPAAPRWPWLTLAAIALAAFALRAWTLRLNLPYVDHPDEPNPINYVVGMLRTGDPNPHFF</sequence>
<evidence type="ECO:0000313" key="4">
    <source>
        <dbReference type="Proteomes" id="UP000050509"/>
    </source>
</evidence>
<feature type="transmembrane region" description="Helical" evidence="2">
    <location>
        <begin position="26"/>
        <end position="44"/>
    </location>
</feature>
<keyword evidence="2" id="KW-0812">Transmembrane</keyword>
<organism evidence="3 4">
    <name type="scientific">Kouleothrix aurantiaca</name>
    <dbReference type="NCBI Taxonomy" id="186479"/>
    <lineage>
        <taxon>Bacteria</taxon>
        <taxon>Bacillati</taxon>
        <taxon>Chloroflexota</taxon>
        <taxon>Chloroflexia</taxon>
        <taxon>Chloroflexales</taxon>
        <taxon>Roseiflexineae</taxon>
        <taxon>Roseiflexaceae</taxon>
        <taxon>Kouleothrix</taxon>
    </lineage>
</organism>
<accession>A0A0P9HDY3</accession>
<keyword evidence="2" id="KW-0472">Membrane</keyword>
<keyword evidence="4" id="KW-1185">Reference proteome</keyword>
<reference evidence="3 4" key="1">
    <citation type="submission" date="2015-09" db="EMBL/GenBank/DDBJ databases">
        <title>Draft genome sequence of Kouleothrix aurantiaca JCM 19913.</title>
        <authorList>
            <person name="Hemp J."/>
        </authorList>
    </citation>
    <scope>NUCLEOTIDE SEQUENCE [LARGE SCALE GENOMIC DNA]</scope>
    <source>
        <strain evidence="3 4">COM-B</strain>
    </source>
</reference>
<evidence type="ECO:0000313" key="3">
    <source>
        <dbReference type="EMBL" id="KPV52886.1"/>
    </source>
</evidence>
<feature type="non-terminal residue" evidence="3">
    <location>
        <position position="79"/>
    </location>
</feature>
<keyword evidence="2" id="KW-1133">Transmembrane helix</keyword>
<dbReference type="Proteomes" id="UP000050509">
    <property type="component" value="Unassembled WGS sequence"/>
</dbReference>
<dbReference type="AlphaFoldDB" id="A0A0P9HDY3"/>
<evidence type="ECO:0000256" key="1">
    <source>
        <dbReference type="SAM" id="MobiDB-lite"/>
    </source>
</evidence>